<evidence type="ECO:0000256" key="3">
    <source>
        <dbReference type="ARBA" id="ARBA00022679"/>
    </source>
</evidence>
<dbReference type="InterPro" id="IPR041698">
    <property type="entry name" value="Methyltransf_25"/>
</dbReference>
<dbReference type="InterPro" id="IPR025799">
    <property type="entry name" value="Arg_MeTrfase"/>
</dbReference>
<dbReference type="FunFam" id="3.40.50.150:FF:000003">
    <property type="entry name" value="Blast:Protein arginine N-methyltransferase 1"/>
    <property type="match status" value="1"/>
</dbReference>
<evidence type="ECO:0000256" key="6">
    <source>
        <dbReference type="PROSITE-ProRule" id="PRU01015"/>
    </source>
</evidence>
<dbReference type="Gene3D" id="3.40.50.150">
    <property type="entry name" value="Vaccinia Virus protein VP39"/>
    <property type="match status" value="1"/>
</dbReference>
<dbReference type="SUPFAM" id="SSF53335">
    <property type="entry name" value="S-adenosyl-L-methionine-dependent methyltransferases"/>
    <property type="match status" value="1"/>
</dbReference>
<evidence type="ECO:0000259" key="9">
    <source>
        <dbReference type="Pfam" id="PF22528"/>
    </source>
</evidence>
<evidence type="ECO:0000313" key="10">
    <source>
        <dbReference type="EMBL" id="CAD9776217.1"/>
    </source>
</evidence>
<dbReference type="GO" id="GO:0032259">
    <property type="term" value="P:methylation"/>
    <property type="evidence" value="ECO:0007669"/>
    <property type="project" value="UniProtKB-KW"/>
</dbReference>
<dbReference type="FunFam" id="2.70.160.11:FF:000001">
    <property type="entry name" value="Blast:Protein arginine N-methyltransferase 1"/>
    <property type="match status" value="1"/>
</dbReference>
<comment type="catalytic activity">
    <reaction evidence="5">
        <text>L-arginyl-[protein] + S-adenosyl-L-methionine = N(omega)-methyl-L-arginyl-[protein] + S-adenosyl-L-homocysteine + H(+)</text>
        <dbReference type="Rhea" id="RHEA:48100"/>
        <dbReference type="Rhea" id="RHEA-COMP:10532"/>
        <dbReference type="Rhea" id="RHEA-COMP:11990"/>
        <dbReference type="ChEBI" id="CHEBI:15378"/>
        <dbReference type="ChEBI" id="CHEBI:29965"/>
        <dbReference type="ChEBI" id="CHEBI:57856"/>
        <dbReference type="ChEBI" id="CHEBI:59789"/>
        <dbReference type="ChEBI" id="CHEBI:65280"/>
    </reaction>
    <physiologicalReaction direction="left-to-right" evidence="5">
        <dbReference type="Rhea" id="RHEA:48101"/>
    </physiologicalReaction>
</comment>
<evidence type="ECO:0000256" key="2">
    <source>
        <dbReference type="ARBA" id="ARBA00022603"/>
    </source>
</evidence>
<feature type="domain" description="Protein arginine N-methyltransferase" evidence="9">
    <location>
        <begin position="129"/>
        <end position="288"/>
    </location>
</feature>
<feature type="region of interest" description="Disordered" evidence="7">
    <location>
        <begin position="285"/>
        <end position="307"/>
    </location>
</feature>
<reference evidence="10" key="1">
    <citation type="submission" date="2021-01" db="EMBL/GenBank/DDBJ databases">
        <authorList>
            <person name="Corre E."/>
            <person name="Pelletier E."/>
            <person name="Niang G."/>
            <person name="Scheremetjew M."/>
            <person name="Finn R."/>
            <person name="Kale V."/>
            <person name="Holt S."/>
            <person name="Cochrane G."/>
            <person name="Meng A."/>
            <person name="Brown T."/>
            <person name="Cohen L."/>
        </authorList>
    </citation>
    <scope>NUCLEOTIDE SEQUENCE</scope>
    <source>
        <strain evidence="10">CCMP622</strain>
    </source>
</reference>
<dbReference type="Gene3D" id="2.70.160.11">
    <property type="entry name" value="Hnrnp arginine n-methyltransferase1"/>
    <property type="match status" value="1"/>
</dbReference>
<keyword evidence="2 6" id="KW-0489">Methyltransferase</keyword>
<sequence length="307" mass="35165">MLKDEVRTQTYMRSIITNRHLFQGKTVLDIGCGTGILCMFAAKAGAKKVIGVECAEIYHKAKEIVAANGFADVITLVKGKVEEIELPVSSVDIIISEWMGYFLLYESMLDTVLYARDKWLAKGGAIFPDKATILISAIEDQEYRQSKIDYWKNVWSFDMSVVRELALMEPLVDTCDPNQLISDADKVLEIDIYKVTKEELDFKQPFQLKVSRDDFLHAFVVYFSVQFSRSHKSIGFSTGPLDKYTHWKQTVFYLDREIPVCRGDTITGTLSCARNTKNPRDLDIELTSKRESKRHGKSEQGRKYRLR</sequence>
<feature type="domain" description="Methyltransferase" evidence="8">
    <location>
        <begin position="27"/>
        <end position="124"/>
    </location>
</feature>
<evidence type="ECO:0000256" key="1">
    <source>
        <dbReference type="ARBA" id="ARBA00011925"/>
    </source>
</evidence>
<dbReference type="PROSITE" id="PS51678">
    <property type="entry name" value="SAM_MT_PRMT"/>
    <property type="match status" value="1"/>
</dbReference>
<dbReference type="GO" id="GO:0042054">
    <property type="term" value="F:histone methyltransferase activity"/>
    <property type="evidence" value="ECO:0007669"/>
    <property type="project" value="TreeGrafter"/>
</dbReference>
<dbReference type="Pfam" id="PF22528">
    <property type="entry name" value="PRMT_C"/>
    <property type="match status" value="1"/>
</dbReference>
<evidence type="ECO:0000256" key="7">
    <source>
        <dbReference type="SAM" id="MobiDB-lite"/>
    </source>
</evidence>
<dbReference type="AlphaFoldDB" id="A0A7S2U2X4"/>
<dbReference type="InterPro" id="IPR029063">
    <property type="entry name" value="SAM-dependent_MTases_sf"/>
</dbReference>
<accession>A0A7S2U2X4</accession>
<keyword evidence="4 6" id="KW-0949">S-adenosyl-L-methionine</keyword>
<dbReference type="CDD" id="cd02440">
    <property type="entry name" value="AdoMet_MTases"/>
    <property type="match status" value="1"/>
</dbReference>
<dbReference type="InterPro" id="IPR055135">
    <property type="entry name" value="PRMT_dom"/>
</dbReference>
<gene>
    <name evidence="10" type="ORF">LSP00402_LOCUS20222</name>
</gene>
<protein>
    <recommendedName>
        <fullName evidence="1">type I protein arginine methyltransferase</fullName>
        <ecNumber evidence="1">2.1.1.319</ecNumber>
    </recommendedName>
</protein>
<name>A0A7S2U2X4_9EUKA</name>
<dbReference type="GO" id="GO:0005634">
    <property type="term" value="C:nucleus"/>
    <property type="evidence" value="ECO:0007669"/>
    <property type="project" value="TreeGrafter"/>
</dbReference>
<keyword evidence="3 6" id="KW-0808">Transferase</keyword>
<dbReference type="EC" id="2.1.1.319" evidence="1"/>
<evidence type="ECO:0000259" key="8">
    <source>
        <dbReference type="Pfam" id="PF13649"/>
    </source>
</evidence>
<dbReference type="EMBL" id="HBHP01032833">
    <property type="protein sequence ID" value="CAD9776217.1"/>
    <property type="molecule type" value="Transcribed_RNA"/>
</dbReference>
<dbReference type="GO" id="GO:0035242">
    <property type="term" value="F:protein-arginine omega-N asymmetric methyltransferase activity"/>
    <property type="evidence" value="ECO:0007669"/>
    <property type="project" value="UniProtKB-EC"/>
</dbReference>
<organism evidence="10">
    <name type="scientific">Lotharella oceanica</name>
    <dbReference type="NCBI Taxonomy" id="641309"/>
    <lineage>
        <taxon>Eukaryota</taxon>
        <taxon>Sar</taxon>
        <taxon>Rhizaria</taxon>
        <taxon>Cercozoa</taxon>
        <taxon>Chlorarachniophyceae</taxon>
        <taxon>Lotharella</taxon>
    </lineage>
</organism>
<proteinExistence type="predicted"/>
<dbReference type="PANTHER" id="PTHR11006:SF53">
    <property type="entry name" value="PROTEIN ARGININE N-METHYLTRANSFERASE 3"/>
    <property type="match status" value="1"/>
</dbReference>
<dbReference type="PANTHER" id="PTHR11006">
    <property type="entry name" value="PROTEIN ARGININE N-METHYLTRANSFERASE"/>
    <property type="match status" value="1"/>
</dbReference>
<feature type="compositionally biased region" description="Basic and acidic residues" evidence="7">
    <location>
        <begin position="297"/>
        <end position="307"/>
    </location>
</feature>
<evidence type="ECO:0000256" key="4">
    <source>
        <dbReference type="ARBA" id="ARBA00022691"/>
    </source>
</evidence>
<evidence type="ECO:0000256" key="5">
    <source>
        <dbReference type="ARBA" id="ARBA00049303"/>
    </source>
</evidence>
<dbReference type="Pfam" id="PF13649">
    <property type="entry name" value="Methyltransf_25"/>
    <property type="match status" value="1"/>
</dbReference>